<dbReference type="RefSeq" id="WP_188462075.1">
    <property type="nucleotide sequence ID" value="NZ_BAABHU010000039.1"/>
</dbReference>
<feature type="region of interest" description="Disordered" evidence="1">
    <location>
        <begin position="1"/>
        <end position="24"/>
    </location>
</feature>
<accession>A0ABQ1M0P7</accession>
<feature type="region of interest" description="Disordered" evidence="1">
    <location>
        <begin position="70"/>
        <end position="92"/>
    </location>
</feature>
<gene>
    <name evidence="2" type="ORF">GCM10011506_15900</name>
</gene>
<evidence type="ECO:0000256" key="1">
    <source>
        <dbReference type="SAM" id="MobiDB-lite"/>
    </source>
</evidence>
<evidence type="ECO:0000313" key="3">
    <source>
        <dbReference type="Proteomes" id="UP000636010"/>
    </source>
</evidence>
<dbReference type="Proteomes" id="UP000636010">
    <property type="component" value="Unassembled WGS sequence"/>
</dbReference>
<comment type="caution">
    <text evidence="2">The sequence shown here is derived from an EMBL/GenBank/DDBJ whole genome shotgun (WGS) entry which is preliminary data.</text>
</comment>
<protein>
    <submittedName>
        <fullName evidence="2">Uncharacterized protein</fullName>
    </submittedName>
</protein>
<organism evidence="2 3">
    <name type="scientific">Marivirga lumbricoides</name>
    <dbReference type="NCBI Taxonomy" id="1046115"/>
    <lineage>
        <taxon>Bacteria</taxon>
        <taxon>Pseudomonadati</taxon>
        <taxon>Bacteroidota</taxon>
        <taxon>Cytophagia</taxon>
        <taxon>Cytophagales</taxon>
        <taxon>Marivirgaceae</taxon>
        <taxon>Marivirga</taxon>
    </lineage>
</organism>
<feature type="compositionally biased region" description="Basic and acidic residues" evidence="1">
    <location>
        <begin position="13"/>
        <end position="24"/>
    </location>
</feature>
<name>A0ABQ1M0P7_9BACT</name>
<dbReference type="EMBL" id="BMEC01000004">
    <property type="protein sequence ID" value="GGC31267.1"/>
    <property type="molecule type" value="Genomic_DNA"/>
</dbReference>
<proteinExistence type="predicted"/>
<sequence>MVWSHAARVRQRGGVEKPYPKGPDNKYLELESGDFRWTPGNQNFYKKVDGEWVKHTWHHHQNGKTIFPLDSRIHSTSEPGSSGFPHPGGDTLIEEGLKEIFESPIFD</sequence>
<reference evidence="3" key="1">
    <citation type="journal article" date="2019" name="Int. J. Syst. Evol. Microbiol.">
        <title>The Global Catalogue of Microorganisms (GCM) 10K type strain sequencing project: providing services to taxonomists for standard genome sequencing and annotation.</title>
        <authorList>
            <consortium name="The Broad Institute Genomics Platform"/>
            <consortium name="The Broad Institute Genome Sequencing Center for Infectious Disease"/>
            <person name="Wu L."/>
            <person name="Ma J."/>
        </authorList>
    </citation>
    <scope>NUCLEOTIDE SEQUENCE [LARGE SCALE GENOMIC DNA]</scope>
    <source>
        <strain evidence="3">CGMCC 1.10832</strain>
    </source>
</reference>
<keyword evidence="3" id="KW-1185">Reference proteome</keyword>
<evidence type="ECO:0000313" key="2">
    <source>
        <dbReference type="EMBL" id="GGC31267.1"/>
    </source>
</evidence>